<reference evidence="2" key="1">
    <citation type="submission" date="2021-01" db="EMBL/GenBank/DDBJ databases">
        <title>Whole genome shotgun sequence of Actinoplanes siamensis NBRC 109076.</title>
        <authorList>
            <person name="Komaki H."/>
            <person name="Tamura T."/>
        </authorList>
    </citation>
    <scope>NUCLEOTIDE SEQUENCE</scope>
    <source>
        <strain evidence="2">NBRC 109076</strain>
    </source>
</reference>
<name>A0A919TNG5_9ACTN</name>
<sequence>MTAPAKTPAEILRWETPPPPARPGNGITGSRWDQVAEQLRDERGRWAVVYEGEANNASSIASVIRMGNVACFRPTGDFEAVSRRSPATGRVAVYARYLGDGSHR</sequence>
<dbReference type="Proteomes" id="UP000629619">
    <property type="component" value="Unassembled WGS sequence"/>
</dbReference>
<proteinExistence type="predicted"/>
<evidence type="ECO:0000313" key="2">
    <source>
        <dbReference type="EMBL" id="GIF08709.1"/>
    </source>
</evidence>
<evidence type="ECO:0000256" key="1">
    <source>
        <dbReference type="SAM" id="MobiDB-lite"/>
    </source>
</evidence>
<keyword evidence="3" id="KW-1185">Reference proteome</keyword>
<dbReference type="RefSeq" id="WP_203684057.1">
    <property type="nucleotide sequence ID" value="NZ_BOMW01000066.1"/>
</dbReference>
<protein>
    <submittedName>
        <fullName evidence="2">Uncharacterized protein</fullName>
    </submittedName>
</protein>
<evidence type="ECO:0000313" key="3">
    <source>
        <dbReference type="Proteomes" id="UP000629619"/>
    </source>
</evidence>
<comment type="caution">
    <text evidence="2">The sequence shown here is derived from an EMBL/GenBank/DDBJ whole genome shotgun (WGS) entry which is preliminary data.</text>
</comment>
<accession>A0A919TNG5</accession>
<organism evidence="2 3">
    <name type="scientific">Actinoplanes siamensis</name>
    <dbReference type="NCBI Taxonomy" id="1223317"/>
    <lineage>
        <taxon>Bacteria</taxon>
        <taxon>Bacillati</taxon>
        <taxon>Actinomycetota</taxon>
        <taxon>Actinomycetes</taxon>
        <taxon>Micromonosporales</taxon>
        <taxon>Micromonosporaceae</taxon>
        <taxon>Actinoplanes</taxon>
    </lineage>
</organism>
<gene>
    <name evidence="2" type="ORF">Asi03nite_62470</name>
</gene>
<feature type="region of interest" description="Disordered" evidence="1">
    <location>
        <begin position="1"/>
        <end position="31"/>
    </location>
</feature>
<dbReference type="AlphaFoldDB" id="A0A919TNG5"/>
<dbReference type="EMBL" id="BOMW01000066">
    <property type="protein sequence ID" value="GIF08709.1"/>
    <property type="molecule type" value="Genomic_DNA"/>
</dbReference>